<sequence>MYMVDFYLILWGIAFACVVPTLMIGVVYILVSNRETPRHDFTVNDMLNVIKGAKSKDAFTSALNQFKSKFKVLDQKKFDVWISCVKELVNSSHWDTDAIAKFGQELEDANSAQAKNISIAIATVLKTKEKK</sequence>
<dbReference type="Proteomes" id="UP000029922">
    <property type="component" value="Unassembled WGS sequence"/>
</dbReference>
<dbReference type="OrthoDB" id="5325725at2"/>
<protein>
    <submittedName>
        <fullName evidence="2">Uncharacterized protein</fullName>
    </submittedName>
</protein>
<keyword evidence="5" id="KW-1185">Reference proteome</keyword>
<name>A0A099U220_9HELI</name>
<evidence type="ECO:0000256" key="1">
    <source>
        <dbReference type="SAM" id="Phobius"/>
    </source>
</evidence>
<evidence type="ECO:0000313" key="2">
    <source>
        <dbReference type="EMBL" id="STQ86329.1"/>
    </source>
</evidence>
<dbReference type="AlphaFoldDB" id="A0A099U220"/>
<dbReference type="Proteomes" id="UP000255139">
    <property type="component" value="Unassembled WGS sequence"/>
</dbReference>
<evidence type="ECO:0000313" key="4">
    <source>
        <dbReference type="Proteomes" id="UP000029922"/>
    </source>
</evidence>
<organism evidence="2 5">
    <name type="scientific">Helicobacter muridarum</name>
    <dbReference type="NCBI Taxonomy" id="216"/>
    <lineage>
        <taxon>Bacteria</taxon>
        <taxon>Pseudomonadati</taxon>
        <taxon>Campylobacterota</taxon>
        <taxon>Epsilonproteobacteria</taxon>
        <taxon>Campylobacterales</taxon>
        <taxon>Helicobacteraceae</taxon>
        <taxon>Helicobacter</taxon>
    </lineage>
</organism>
<keyword evidence="1" id="KW-1133">Transmembrane helix</keyword>
<keyword evidence="1" id="KW-0472">Membrane</keyword>
<dbReference type="EMBL" id="UGJE01000002">
    <property type="protein sequence ID" value="STQ86329.1"/>
    <property type="molecule type" value="Genomic_DNA"/>
</dbReference>
<accession>A0A099U220</accession>
<dbReference type="RefSeq" id="WP_034557105.1">
    <property type="nucleotide sequence ID" value="NZ_FZML01000010.1"/>
</dbReference>
<reference evidence="3 4" key="1">
    <citation type="journal article" date="2014" name="Genome Announc.">
        <title>Draft genome sequences of eight enterohepatic helicobacter species isolated from both laboratory and wild rodents.</title>
        <authorList>
            <person name="Sheh A."/>
            <person name="Shen Z."/>
            <person name="Fox J.G."/>
        </authorList>
    </citation>
    <scope>NUCLEOTIDE SEQUENCE [LARGE SCALE GENOMIC DNA]</scope>
    <source>
        <strain evidence="3 4">ST1</strain>
    </source>
</reference>
<evidence type="ECO:0000313" key="3">
    <source>
        <dbReference type="EMBL" id="TLE01689.1"/>
    </source>
</evidence>
<dbReference type="STRING" id="216.LS73_02285"/>
<proteinExistence type="predicted"/>
<keyword evidence="1" id="KW-0812">Transmembrane</keyword>
<gene>
    <name evidence="3" type="ORF">LS73_000745</name>
    <name evidence="2" type="ORF">NCTC12714_01134</name>
</gene>
<dbReference type="EMBL" id="JRPD02000001">
    <property type="protein sequence ID" value="TLE01689.1"/>
    <property type="molecule type" value="Genomic_DNA"/>
</dbReference>
<evidence type="ECO:0000313" key="5">
    <source>
        <dbReference type="Proteomes" id="UP000255139"/>
    </source>
</evidence>
<feature type="transmembrane region" description="Helical" evidence="1">
    <location>
        <begin position="6"/>
        <end position="31"/>
    </location>
</feature>
<reference evidence="2 5" key="2">
    <citation type="submission" date="2018-06" db="EMBL/GenBank/DDBJ databases">
        <authorList>
            <consortium name="Pathogen Informatics"/>
            <person name="Doyle S."/>
        </authorList>
    </citation>
    <scope>NUCLEOTIDE SEQUENCE [LARGE SCALE GENOMIC DNA]</scope>
    <source>
        <strain evidence="2 5">NCTC12714</strain>
    </source>
</reference>